<feature type="region of interest" description="Disordered" evidence="1">
    <location>
        <begin position="800"/>
        <end position="853"/>
    </location>
</feature>
<protein>
    <submittedName>
        <fullName evidence="2">Uncharacterized protein</fullName>
    </submittedName>
</protein>
<evidence type="ECO:0000313" key="3">
    <source>
        <dbReference type="Proteomes" id="UP000192257"/>
    </source>
</evidence>
<feature type="compositionally biased region" description="Low complexity" evidence="1">
    <location>
        <begin position="79"/>
        <end position="95"/>
    </location>
</feature>
<sequence>MAESPTPPGESSSPSPGRRQLRVSILPPPSDQQRPGSSEGRRETPTGRTGRAGSAGRSNSNSRSLSRSPVRTPSAGKNSPGRSSASVSSRSTATPEPGRKGKGSLSTSSAAVASTNSTSTMRKKINTPSPRGRQPSAKSGTTRRSLSPTVSTSNSLRRASHDLRKRKIRKAINSLITAEEKARGKVETQYYAEWVIMMQTIALDSFDAQRRFIMELGETQKRIQREYGARAERAEEATAKLIKAINHLLESINTTGTKALEETNLLEKEIPFTTSTYTPVGEILSCAKDPSSLLRDPYVPVKPRDPREPEEIAKIESFFKSFMKPTVPQSTSNTNDENRYGGSINVNSNNSYSSFMSFSSNVDVNSVVVKADEAYNEAVHLSEALSALIDRTHRGLQQSREMIRALHQTLNENSTRVKVADDLLRETTGKHRAEVDSAIRLCGQFGMELRRRMDSIEENVRDALDELIQRSTEISIENNAFQDQAQLLLNKENAMWKYMSRMEKVTVEQGKLLRDVRLKLLQLWKERCGDGDEERATLKHSGLPTKYQDLLESCDRDTLLRLLHFVSLNGDGVAALLIGALDEYANFMLSNTIEAQEVVKRSATQAAVTQLLEKLYEEGEIKCNSRPIGETLADTIKDMVLHYNTFMETQEKQQRRLTKTKSLPYGGGTVGIGGGGSVMTQTAFFDRRTPVPEEYAVDIASRPSIKIKRPAICEGNATRNATDESTDPNSMVYTASLPTIKAQADSTPGGTALIRKATPPIETSHILSYLQRSHPSELDTPGTATIVGYGRWGGKMAKHCENNNHGNSNSNSSSRNSFSRGISKRSPLPPATSSHVSVHQFLGKTENPPPGVPPRKTILRHMLEDHSHDVETLFSNPKIQCKCIRGEDEPFLKLQRELFEEALS</sequence>
<reference evidence="2 3" key="1">
    <citation type="submission" date="2017-03" db="EMBL/GenBank/DDBJ databases">
        <title>An alternative strategy for trypanosome survival in the mammalian bloodstream revealed through genome and transcriptome analysis of the ubiquitous bovine parasite Trypanosoma (Megatrypanum) theileri.</title>
        <authorList>
            <person name="Kelly S."/>
            <person name="Ivens A."/>
            <person name="Mott A."/>
            <person name="O'Neill E."/>
            <person name="Emms D."/>
            <person name="Macleod O."/>
            <person name="Voorheis P."/>
            <person name="Matthews J."/>
            <person name="Matthews K."/>
            <person name="Carrington M."/>
        </authorList>
    </citation>
    <scope>NUCLEOTIDE SEQUENCE [LARGE SCALE GENOMIC DNA]</scope>
    <source>
        <strain evidence="2">Edinburgh</strain>
    </source>
</reference>
<comment type="caution">
    <text evidence="2">The sequence shown here is derived from an EMBL/GenBank/DDBJ whole genome shotgun (WGS) entry which is preliminary data.</text>
</comment>
<dbReference type="AlphaFoldDB" id="A0A1X0P9P1"/>
<keyword evidence="3" id="KW-1185">Reference proteome</keyword>
<dbReference type="VEuPathDB" id="TriTrypDB:TM35_000014280"/>
<feature type="compositionally biased region" description="Polar residues" evidence="1">
    <location>
        <begin position="136"/>
        <end position="157"/>
    </location>
</feature>
<dbReference type="RefSeq" id="XP_028887617.1">
    <property type="nucleotide sequence ID" value="XM_029021109.1"/>
</dbReference>
<feature type="compositionally biased region" description="Low complexity" evidence="1">
    <location>
        <begin position="803"/>
        <end position="819"/>
    </location>
</feature>
<name>A0A1X0P9P1_9TRYP</name>
<dbReference type="Proteomes" id="UP000192257">
    <property type="component" value="Unassembled WGS sequence"/>
</dbReference>
<proteinExistence type="predicted"/>
<evidence type="ECO:0000313" key="2">
    <source>
        <dbReference type="EMBL" id="ORC93551.1"/>
    </source>
</evidence>
<organism evidence="2 3">
    <name type="scientific">Trypanosoma theileri</name>
    <dbReference type="NCBI Taxonomy" id="67003"/>
    <lineage>
        <taxon>Eukaryota</taxon>
        <taxon>Discoba</taxon>
        <taxon>Euglenozoa</taxon>
        <taxon>Kinetoplastea</taxon>
        <taxon>Metakinetoplastina</taxon>
        <taxon>Trypanosomatida</taxon>
        <taxon>Trypanosomatidae</taxon>
        <taxon>Trypanosoma</taxon>
    </lineage>
</organism>
<feature type="region of interest" description="Disordered" evidence="1">
    <location>
        <begin position="1"/>
        <end position="164"/>
    </location>
</feature>
<dbReference type="GeneID" id="39980889"/>
<feature type="compositionally biased region" description="Low complexity" evidence="1">
    <location>
        <begin position="46"/>
        <end position="68"/>
    </location>
</feature>
<dbReference type="EMBL" id="NBCO01000001">
    <property type="protein sequence ID" value="ORC93551.1"/>
    <property type="molecule type" value="Genomic_DNA"/>
</dbReference>
<feature type="compositionally biased region" description="Low complexity" evidence="1">
    <location>
        <begin position="104"/>
        <end position="120"/>
    </location>
</feature>
<dbReference type="OrthoDB" id="250181at2759"/>
<evidence type="ECO:0000256" key="1">
    <source>
        <dbReference type="SAM" id="MobiDB-lite"/>
    </source>
</evidence>
<gene>
    <name evidence="2" type="ORF">TM35_000014280</name>
</gene>
<accession>A0A1X0P9P1</accession>